<dbReference type="PANTHER" id="PTHR43630:SF2">
    <property type="entry name" value="GLYCOSYLTRANSFERASE"/>
    <property type="match status" value="1"/>
</dbReference>
<dbReference type="Gene3D" id="3.90.550.10">
    <property type="entry name" value="Spore Coat Polysaccharide Biosynthesis Protein SpsA, Chain A"/>
    <property type="match status" value="1"/>
</dbReference>
<accession>A0A848FA65</accession>
<sequence length="369" mass="41168">MSKKHKPARATPHAQPDLALVVIARDEARCIARCLQSAKAVVRRMLVLDTGSTDDTVAIARSCGAQVHHAPWNDDFAAARNLALELADADWNLVLDADEWLEGGAQCLRGPELRTLFLGQALIRSDLEIAGRDEQGRAWIPRLLPRGVRYEGRIHEQPVSELPRRRLPLVIGHDGYLPAQRTRKAGRNLQMLLQETQHQPDNAYLAYQLGTEHELAKEFLQASDQYEKALQRAHPDKQWRREAAARLVYCLAQSGEFERAIVVSGELMDECQGYPDYFFALGNLFLDVAVANPEQALEQWLPMAEAAWLRCLEIGERPELDGVRGSGSFSAAHNLAVLYEGTNDAAKARRYHALARQLRAAPGPRGARP</sequence>
<evidence type="ECO:0000313" key="4">
    <source>
        <dbReference type="Proteomes" id="UP000574067"/>
    </source>
</evidence>
<dbReference type="Gene3D" id="1.25.40.10">
    <property type="entry name" value="Tetratricopeptide repeat domain"/>
    <property type="match status" value="1"/>
</dbReference>
<organism evidence="3 4">
    <name type="scientific">Azohydromonas caseinilytica</name>
    <dbReference type="NCBI Taxonomy" id="2728836"/>
    <lineage>
        <taxon>Bacteria</taxon>
        <taxon>Pseudomonadati</taxon>
        <taxon>Pseudomonadota</taxon>
        <taxon>Betaproteobacteria</taxon>
        <taxon>Burkholderiales</taxon>
        <taxon>Sphaerotilaceae</taxon>
        <taxon>Azohydromonas</taxon>
    </lineage>
</organism>
<keyword evidence="3" id="KW-0808">Transferase</keyword>
<dbReference type="SUPFAM" id="SSF53448">
    <property type="entry name" value="Nucleotide-diphospho-sugar transferases"/>
    <property type="match status" value="1"/>
</dbReference>
<dbReference type="EMBL" id="JABBFW010000004">
    <property type="protein sequence ID" value="NML14881.1"/>
    <property type="molecule type" value="Genomic_DNA"/>
</dbReference>
<dbReference type="GO" id="GO:0016740">
    <property type="term" value="F:transferase activity"/>
    <property type="evidence" value="ECO:0007669"/>
    <property type="project" value="UniProtKB-KW"/>
</dbReference>
<dbReference type="AlphaFoldDB" id="A0A848FA65"/>
<proteinExistence type="inferred from homology"/>
<dbReference type="InterPro" id="IPR029044">
    <property type="entry name" value="Nucleotide-diphossugar_trans"/>
</dbReference>
<protein>
    <submittedName>
        <fullName evidence="3">Glycosyltransferase family 2 protein</fullName>
    </submittedName>
</protein>
<evidence type="ECO:0000256" key="1">
    <source>
        <dbReference type="ARBA" id="ARBA00038494"/>
    </source>
</evidence>
<evidence type="ECO:0000259" key="2">
    <source>
        <dbReference type="Pfam" id="PF00535"/>
    </source>
</evidence>
<dbReference type="RefSeq" id="WP_169159790.1">
    <property type="nucleotide sequence ID" value="NZ_JABBFW010000004.1"/>
</dbReference>
<name>A0A848FA65_9BURK</name>
<gene>
    <name evidence="3" type="ORF">HHL10_07820</name>
</gene>
<comment type="similarity">
    <text evidence="1">Belongs to the glycosyltransferase 2 family. WaaE/KdtX subfamily.</text>
</comment>
<keyword evidence="4" id="KW-1185">Reference proteome</keyword>
<dbReference type="InterPro" id="IPR001173">
    <property type="entry name" value="Glyco_trans_2-like"/>
</dbReference>
<dbReference type="SUPFAM" id="SSF48452">
    <property type="entry name" value="TPR-like"/>
    <property type="match status" value="1"/>
</dbReference>
<dbReference type="Proteomes" id="UP000574067">
    <property type="component" value="Unassembled WGS sequence"/>
</dbReference>
<dbReference type="PANTHER" id="PTHR43630">
    <property type="entry name" value="POLY-BETA-1,6-N-ACETYL-D-GLUCOSAMINE SYNTHASE"/>
    <property type="match status" value="1"/>
</dbReference>
<comment type="caution">
    <text evidence="3">The sequence shown here is derived from an EMBL/GenBank/DDBJ whole genome shotgun (WGS) entry which is preliminary data.</text>
</comment>
<reference evidence="3 4" key="1">
    <citation type="submission" date="2020-04" db="EMBL/GenBank/DDBJ databases">
        <title>Azohydromonas sp. isolated from soil.</title>
        <authorList>
            <person name="Dahal R.H."/>
        </authorList>
    </citation>
    <scope>NUCLEOTIDE SEQUENCE [LARGE SCALE GENOMIC DNA]</scope>
    <source>
        <strain evidence="3 4">G-1-1-14</strain>
    </source>
</reference>
<evidence type="ECO:0000313" key="3">
    <source>
        <dbReference type="EMBL" id="NML14881.1"/>
    </source>
</evidence>
<feature type="domain" description="Glycosyltransferase 2-like" evidence="2">
    <location>
        <begin position="21"/>
        <end position="102"/>
    </location>
</feature>
<dbReference type="Pfam" id="PF00535">
    <property type="entry name" value="Glycos_transf_2"/>
    <property type="match status" value="1"/>
</dbReference>
<dbReference type="CDD" id="cd02511">
    <property type="entry name" value="Beta4Glucosyltransferase"/>
    <property type="match status" value="1"/>
</dbReference>
<dbReference type="InterPro" id="IPR011990">
    <property type="entry name" value="TPR-like_helical_dom_sf"/>
</dbReference>